<reference evidence="8" key="1">
    <citation type="submission" date="2023-01" db="EMBL/GenBank/DDBJ databases">
        <title>Key to firefly adult light organ development and bioluminescence: homeobox transcription factors regulate luciferase expression and transportation to peroxisome.</title>
        <authorList>
            <person name="Fu X."/>
        </authorList>
    </citation>
    <scope>NUCLEOTIDE SEQUENCE [LARGE SCALE GENOMIC DNA]</scope>
</reference>
<feature type="region of interest" description="Disordered" evidence="5">
    <location>
        <begin position="128"/>
        <end position="169"/>
    </location>
</feature>
<accession>A0AAN7SLN5</accession>
<evidence type="ECO:0000256" key="3">
    <source>
        <dbReference type="ARBA" id="ARBA00023273"/>
    </source>
</evidence>
<dbReference type="Pfam" id="PF13870">
    <property type="entry name" value="CCDC113_CCDC96_CC"/>
    <property type="match status" value="1"/>
</dbReference>
<feature type="compositionally biased region" description="Polar residues" evidence="5">
    <location>
        <begin position="42"/>
        <end position="70"/>
    </location>
</feature>
<dbReference type="InterPro" id="IPR025254">
    <property type="entry name" value="CCDC113/CCDC96_CC"/>
</dbReference>
<feature type="compositionally biased region" description="Acidic residues" evidence="5">
    <location>
        <begin position="151"/>
        <end position="169"/>
    </location>
</feature>
<dbReference type="GO" id="GO:0005930">
    <property type="term" value="C:axoneme"/>
    <property type="evidence" value="ECO:0007669"/>
    <property type="project" value="TreeGrafter"/>
</dbReference>
<dbReference type="PANTHER" id="PTHR15654">
    <property type="entry name" value="COILED-COIL DOMAIN-CONTAINING PROTEIN 113-RELATED"/>
    <property type="match status" value="1"/>
</dbReference>
<dbReference type="InterPro" id="IPR051885">
    <property type="entry name" value="CC_CF"/>
</dbReference>
<evidence type="ECO:0000256" key="1">
    <source>
        <dbReference type="ARBA" id="ARBA00004138"/>
    </source>
</evidence>
<feature type="region of interest" description="Disordered" evidence="5">
    <location>
        <begin position="31"/>
        <end position="113"/>
    </location>
</feature>
<feature type="compositionally biased region" description="Basic residues" evidence="5">
    <location>
        <begin position="95"/>
        <end position="111"/>
    </location>
</feature>
<dbReference type="AlphaFoldDB" id="A0AAN7SLN5"/>
<feature type="domain" description="CCDC113/CCDC96 coiled-coil" evidence="6">
    <location>
        <begin position="313"/>
        <end position="485"/>
    </location>
</feature>
<evidence type="ECO:0000259" key="6">
    <source>
        <dbReference type="Pfam" id="PF13870"/>
    </source>
</evidence>
<comment type="subcellular location">
    <subcellularLocation>
        <location evidence="1">Cell projection</location>
        <location evidence="1">Cilium</location>
    </subcellularLocation>
</comment>
<proteinExistence type="predicted"/>
<feature type="compositionally biased region" description="Basic and acidic residues" evidence="5">
    <location>
        <begin position="72"/>
        <end position="94"/>
    </location>
</feature>
<protein>
    <recommendedName>
        <fullName evidence="6">CCDC113/CCDC96 coiled-coil domain-containing protein</fullName>
    </recommendedName>
</protein>
<keyword evidence="3" id="KW-0966">Cell projection</keyword>
<dbReference type="GO" id="GO:0060271">
    <property type="term" value="P:cilium assembly"/>
    <property type="evidence" value="ECO:0007669"/>
    <property type="project" value="TreeGrafter"/>
</dbReference>
<keyword evidence="2 4" id="KW-0175">Coiled coil</keyword>
<keyword evidence="8" id="KW-1185">Reference proteome</keyword>
<comment type="caution">
    <text evidence="7">The sequence shown here is derived from an EMBL/GenBank/DDBJ whole genome shotgun (WGS) entry which is preliminary data.</text>
</comment>
<evidence type="ECO:0000256" key="5">
    <source>
        <dbReference type="SAM" id="MobiDB-lite"/>
    </source>
</evidence>
<dbReference type="GO" id="GO:0036064">
    <property type="term" value="C:ciliary basal body"/>
    <property type="evidence" value="ECO:0007669"/>
    <property type="project" value="TreeGrafter"/>
</dbReference>
<dbReference type="EMBL" id="JARPUR010000006">
    <property type="protein sequence ID" value="KAK4874213.1"/>
    <property type="molecule type" value="Genomic_DNA"/>
</dbReference>
<sequence>MTEEEKLEDITVRASTEAVYGIKEEFVPTAVFENADHDGNEQSDVSESTKQTTEADAIESVQTNDESVSQVEDDKTVTFEQENVDREENEDDKKLKKRRMSRRKSYRRRRLSTMQEGRISGDFSSIETDAFGSARSPTTSISSYHEKPEDVLEEGEMEEEEEEVEEEEELEVVTAIDRNYYYSLYRKLLPERNTKRIKNNYLQRKMADYFKKRKMDHVLKETDQQVDSQQKYDKKLDALADLKDLDARERNSITAELNDMRIQKEEHLSLFNTHFASMQHREKDIGSGLINTKTGKPLSEKVVERLIRRQRDKMLEIASMRLVYIKLRDRITEKKIAIHKLDTIGDNLHLIDYEQLKMENTSHTDKIEERDDDLIKLRVKCSQSMQCLAHVREKSAALQLDLTALTNRYEDIKSEALDCRERLNNIKLERDKYRLNIVKIIDESGLLTKTKLLIDMEESLEEIKTLENQIEKHKNLYEKTRESLKAIKINIKNTHPKRILASLNKKI</sequence>
<gene>
    <name evidence="7" type="ORF">RN001_013573</name>
</gene>
<name>A0AAN7SLN5_9COLE</name>
<feature type="coiled-coil region" evidence="4">
    <location>
        <begin position="395"/>
        <end position="490"/>
    </location>
</feature>
<organism evidence="7 8">
    <name type="scientific">Aquatica leii</name>
    <dbReference type="NCBI Taxonomy" id="1421715"/>
    <lineage>
        <taxon>Eukaryota</taxon>
        <taxon>Metazoa</taxon>
        <taxon>Ecdysozoa</taxon>
        <taxon>Arthropoda</taxon>
        <taxon>Hexapoda</taxon>
        <taxon>Insecta</taxon>
        <taxon>Pterygota</taxon>
        <taxon>Neoptera</taxon>
        <taxon>Endopterygota</taxon>
        <taxon>Coleoptera</taxon>
        <taxon>Polyphaga</taxon>
        <taxon>Elateriformia</taxon>
        <taxon>Elateroidea</taxon>
        <taxon>Lampyridae</taxon>
        <taxon>Luciolinae</taxon>
        <taxon>Aquatica</taxon>
    </lineage>
</organism>
<evidence type="ECO:0000256" key="2">
    <source>
        <dbReference type="ARBA" id="ARBA00023054"/>
    </source>
</evidence>
<evidence type="ECO:0000313" key="7">
    <source>
        <dbReference type="EMBL" id="KAK4874213.1"/>
    </source>
</evidence>
<evidence type="ECO:0000256" key="4">
    <source>
        <dbReference type="SAM" id="Coils"/>
    </source>
</evidence>
<evidence type="ECO:0000313" key="8">
    <source>
        <dbReference type="Proteomes" id="UP001353858"/>
    </source>
</evidence>
<dbReference type="Proteomes" id="UP001353858">
    <property type="component" value="Unassembled WGS sequence"/>
</dbReference>
<dbReference type="PANTHER" id="PTHR15654:SF1">
    <property type="entry name" value="COILED-COIL DOMAIN-CONTAINING PROTEIN 96"/>
    <property type="match status" value="1"/>
</dbReference>